<feature type="transmembrane region" description="Helical" evidence="3">
    <location>
        <begin position="58"/>
        <end position="76"/>
    </location>
</feature>
<keyword evidence="1" id="KW-0749">Sporulation</keyword>
<dbReference type="EMBL" id="FODJ01000001">
    <property type="protein sequence ID" value="SEN62921.1"/>
    <property type="molecule type" value="Genomic_DNA"/>
</dbReference>
<comment type="subunit">
    <text evidence="1">Self-associates. Interacts with SigE. Interacts with SpoIIR.</text>
</comment>
<keyword evidence="1" id="KW-1003">Cell membrane</keyword>
<feature type="active site" evidence="2">
    <location>
        <position position="183"/>
    </location>
</feature>
<evidence type="ECO:0000313" key="4">
    <source>
        <dbReference type="EMBL" id="SEN62921.1"/>
    </source>
</evidence>
<feature type="transmembrane region" description="Helical" evidence="3">
    <location>
        <begin position="6"/>
        <end position="26"/>
    </location>
</feature>
<sequence>MTIYLDLIIVLNFLIDFMIIQLTGFLSKQQTRGWRLTLAALFAASIVIITVLFPSSPLLHPVGKLILSGFIIAIAFKVKTIRLFLKSWVIFYFVTFAIGGIIIGLHFLFQQPFQVNQTNVLTVSTGFGTPISWLFVTISFPCCWWLTRHTMDKQQLMNYQAKQLFSCQLHIIDVVVTTTGYVDSANHLIDPVSRKPIVIIDLNVINQLFSLEEITQLKNISEQLDLTIANERMRSKLRFIPFQDVSNNNGLLLVIKPRQIIVQNKERVFSTKDFLVGLRFESLSDDQQYHCLLNPNLFTRLQEIC</sequence>
<evidence type="ECO:0000256" key="1">
    <source>
        <dbReference type="PIRNR" id="PIRNR018571"/>
    </source>
</evidence>
<comment type="function">
    <text evidence="1">Probable aspartic protease that is responsible for the proteolytic cleavage of the RNA polymerase sigma E factor (SigE/spoIIGB) to yield the active peptide in the mother cell during sporulation. Responds to a signal from the forespore that is triggered by the extracellular signal protein SpoIIR.</text>
</comment>
<feature type="transmembrane region" description="Helical" evidence="3">
    <location>
        <begin position="129"/>
        <end position="147"/>
    </location>
</feature>
<keyword evidence="1" id="KW-0064">Aspartyl protease</keyword>
<dbReference type="GO" id="GO:0005886">
    <property type="term" value="C:plasma membrane"/>
    <property type="evidence" value="ECO:0007669"/>
    <property type="project" value="UniProtKB-SubCell"/>
</dbReference>
<organism evidence="4 5">
    <name type="scientific">Amphibacillus marinus</name>
    <dbReference type="NCBI Taxonomy" id="872970"/>
    <lineage>
        <taxon>Bacteria</taxon>
        <taxon>Bacillati</taxon>
        <taxon>Bacillota</taxon>
        <taxon>Bacilli</taxon>
        <taxon>Bacillales</taxon>
        <taxon>Bacillaceae</taxon>
        <taxon>Amphibacillus</taxon>
    </lineage>
</organism>
<dbReference type="EC" id="3.4.23.-" evidence="1"/>
<keyword evidence="3" id="KW-0812">Transmembrane</keyword>
<dbReference type="RefSeq" id="WP_091494475.1">
    <property type="nucleotide sequence ID" value="NZ_FODJ01000001.1"/>
</dbReference>
<dbReference type="GO" id="GO:0004190">
    <property type="term" value="F:aspartic-type endopeptidase activity"/>
    <property type="evidence" value="ECO:0007669"/>
    <property type="project" value="UniProtKB-KW"/>
</dbReference>
<keyword evidence="3" id="KW-1133">Transmembrane helix</keyword>
<evidence type="ECO:0000256" key="3">
    <source>
        <dbReference type="SAM" id="Phobius"/>
    </source>
</evidence>
<dbReference type="Proteomes" id="UP000199300">
    <property type="component" value="Unassembled WGS sequence"/>
</dbReference>
<dbReference type="Pfam" id="PF03419">
    <property type="entry name" value="Peptidase_U4"/>
    <property type="match status" value="1"/>
</dbReference>
<comment type="subcellular location">
    <subcellularLocation>
        <location evidence="1">Cell membrane</location>
    </subcellularLocation>
</comment>
<dbReference type="OrthoDB" id="2690199at2"/>
<evidence type="ECO:0000256" key="2">
    <source>
        <dbReference type="PIRSR" id="PIRSR018571-1"/>
    </source>
</evidence>
<keyword evidence="1" id="KW-0378">Hydrolase</keyword>
<dbReference type="GO" id="GO:0006508">
    <property type="term" value="P:proteolysis"/>
    <property type="evidence" value="ECO:0007669"/>
    <property type="project" value="UniProtKB-KW"/>
</dbReference>
<dbReference type="PIRSF" id="PIRSF018571">
    <property type="entry name" value="SpoIIGA"/>
    <property type="match status" value="1"/>
</dbReference>
<accession>A0A1H8I3J6</accession>
<keyword evidence="5" id="KW-1185">Reference proteome</keyword>
<keyword evidence="1 3" id="KW-0472">Membrane</keyword>
<name>A0A1H8I3J6_9BACI</name>
<feature type="transmembrane region" description="Helical" evidence="3">
    <location>
        <begin position="33"/>
        <end position="52"/>
    </location>
</feature>
<proteinExistence type="inferred from homology"/>
<dbReference type="GO" id="GO:0030435">
    <property type="term" value="P:sporulation resulting in formation of a cellular spore"/>
    <property type="evidence" value="ECO:0007669"/>
    <property type="project" value="UniProtKB-KW"/>
</dbReference>
<comment type="similarity">
    <text evidence="1">Belongs to the peptidase U4 family.</text>
</comment>
<gene>
    <name evidence="4" type="ORF">SAMN04488134_101511</name>
</gene>
<dbReference type="NCBIfam" id="TIGR02854">
    <property type="entry name" value="spore_II_GA"/>
    <property type="match status" value="1"/>
</dbReference>
<reference evidence="4 5" key="1">
    <citation type="submission" date="2016-10" db="EMBL/GenBank/DDBJ databases">
        <authorList>
            <person name="de Groot N.N."/>
        </authorList>
    </citation>
    <scope>NUCLEOTIDE SEQUENCE [LARGE SCALE GENOMIC DNA]</scope>
    <source>
        <strain evidence="4 5">CGMCC 1.10434</strain>
    </source>
</reference>
<dbReference type="InterPro" id="IPR005081">
    <property type="entry name" value="SpoIIGA"/>
</dbReference>
<dbReference type="GO" id="GO:0030436">
    <property type="term" value="P:asexual sporulation"/>
    <property type="evidence" value="ECO:0007669"/>
    <property type="project" value="InterPro"/>
</dbReference>
<protein>
    <recommendedName>
        <fullName evidence="1">Sporulation sigma-E factor-processing peptidase</fullName>
        <ecNumber evidence="1">3.4.23.-</ecNumber>
    </recommendedName>
    <alternativeName>
        <fullName evidence="1">Membrane-associated aspartic protease</fullName>
    </alternativeName>
    <alternativeName>
        <fullName evidence="1">Stage II sporulation protein GA</fullName>
    </alternativeName>
</protein>
<feature type="transmembrane region" description="Helical" evidence="3">
    <location>
        <begin position="88"/>
        <end position="109"/>
    </location>
</feature>
<dbReference type="AlphaFoldDB" id="A0A1H8I3J6"/>
<keyword evidence="1" id="KW-0645">Protease</keyword>
<dbReference type="STRING" id="872970.SAMN04488134_101511"/>
<evidence type="ECO:0000313" key="5">
    <source>
        <dbReference type="Proteomes" id="UP000199300"/>
    </source>
</evidence>